<evidence type="ECO:0000313" key="1">
    <source>
        <dbReference type="EMBL" id="OJT05092.1"/>
    </source>
</evidence>
<proteinExistence type="predicted"/>
<dbReference type="OrthoDB" id="3253416at2759"/>
<dbReference type="Proteomes" id="UP000184267">
    <property type="component" value="Unassembled WGS sequence"/>
</dbReference>
<organism evidence="1 2">
    <name type="scientific">Trametes pubescens</name>
    <name type="common">White-rot fungus</name>
    <dbReference type="NCBI Taxonomy" id="154538"/>
    <lineage>
        <taxon>Eukaryota</taxon>
        <taxon>Fungi</taxon>
        <taxon>Dikarya</taxon>
        <taxon>Basidiomycota</taxon>
        <taxon>Agaricomycotina</taxon>
        <taxon>Agaricomycetes</taxon>
        <taxon>Polyporales</taxon>
        <taxon>Polyporaceae</taxon>
        <taxon>Trametes</taxon>
    </lineage>
</organism>
<reference evidence="1 2" key="1">
    <citation type="submission" date="2016-10" db="EMBL/GenBank/DDBJ databases">
        <title>Genome sequence of the basidiomycete white-rot fungus Trametes pubescens.</title>
        <authorList>
            <person name="Makela M.R."/>
            <person name="Granchi Z."/>
            <person name="Peng M."/>
            <person name="De Vries R.P."/>
            <person name="Grigoriev I."/>
            <person name="Riley R."/>
            <person name="Hilden K."/>
        </authorList>
    </citation>
    <scope>NUCLEOTIDE SEQUENCE [LARGE SCALE GENOMIC DNA]</scope>
    <source>
        <strain evidence="1 2">FBCC735</strain>
    </source>
</reference>
<sequence length="132" mass="15399">MAQITFRINPRPSYSERMTDARAELRKLIREQLCQITHDAAATMSWSRRSYMKNVVMRYRVRIEGWPYVEVPFKNLSDVPNLGKLEMLLRGWKDGSIRFVRITDEQYHIMAADPSPWIGPLIVGDAEEVEDA</sequence>
<dbReference type="OMA" id="CQITHDA"/>
<accession>A0A1M2VBW5</accession>
<dbReference type="EMBL" id="MNAD01001491">
    <property type="protein sequence ID" value="OJT05092.1"/>
    <property type="molecule type" value="Genomic_DNA"/>
</dbReference>
<gene>
    <name evidence="1" type="ORF">TRAPUB_4157</name>
</gene>
<dbReference type="AlphaFoldDB" id="A0A1M2VBW5"/>
<keyword evidence="2" id="KW-1185">Reference proteome</keyword>
<evidence type="ECO:0000313" key="2">
    <source>
        <dbReference type="Proteomes" id="UP000184267"/>
    </source>
</evidence>
<dbReference type="STRING" id="154538.A0A1M2VBW5"/>
<name>A0A1M2VBW5_TRAPU</name>
<comment type="caution">
    <text evidence="1">The sequence shown here is derived from an EMBL/GenBank/DDBJ whole genome shotgun (WGS) entry which is preliminary data.</text>
</comment>
<protein>
    <submittedName>
        <fullName evidence="1">Uncharacterized protein</fullName>
    </submittedName>
</protein>